<dbReference type="Proteomes" id="UP001259832">
    <property type="component" value="Unassembled WGS sequence"/>
</dbReference>
<organism evidence="1 2">
    <name type="scientific">Phytophthora citrophthora</name>
    <dbReference type="NCBI Taxonomy" id="4793"/>
    <lineage>
        <taxon>Eukaryota</taxon>
        <taxon>Sar</taxon>
        <taxon>Stramenopiles</taxon>
        <taxon>Oomycota</taxon>
        <taxon>Peronosporomycetes</taxon>
        <taxon>Peronosporales</taxon>
        <taxon>Peronosporaceae</taxon>
        <taxon>Phytophthora</taxon>
    </lineage>
</organism>
<evidence type="ECO:0000313" key="2">
    <source>
        <dbReference type="Proteomes" id="UP001259832"/>
    </source>
</evidence>
<sequence>MNRHQLNTSKKNQADDQLLADENDSVLSVLGPALHRLLRLTPTSSDGINPHRFHATRTTPVLKLHLYPRSDRRQMGDIERFEALSAFALLVTHLSSSKSEEIMSCPVIWKDEATSSTVWQARSEPKMRGSQT</sequence>
<proteinExistence type="predicted"/>
<keyword evidence="2" id="KW-1185">Reference proteome</keyword>
<comment type="caution">
    <text evidence="1">The sequence shown here is derived from an EMBL/GenBank/DDBJ whole genome shotgun (WGS) entry which is preliminary data.</text>
</comment>
<dbReference type="EMBL" id="JASMQC010000025">
    <property type="protein sequence ID" value="KAK1934609.1"/>
    <property type="molecule type" value="Genomic_DNA"/>
</dbReference>
<name>A0AAD9GA51_9STRA</name>
<reference evidence="1" key="1">
    <citation type="submission" date="2023-08" db="EMBL/GenBank/DDBJ databases">
        <title>Reference Genome Resource for the Citrus Pathogen Phytophthora citrophthora.</title>
        <authorList>
            <person name="Moller H."/>
            <person name="Coetzee B."/>
            <person name="Rose L.J."/>
            <person name="Van Niekerk J.M."/>
        </authorList>
    </citation>
    <scope>NUCLEOTIDE SEQUENCE</scope>
    <source>
        <strain evidence="1">STE-U-9442</strain>
    </source>
</reference>
<gene>
    <name evidence="1" type="ORF">P3T76_011218</name>
</gene>
<accession>A0AAD9GA51</accession>
<dbReference type="AlphaFoldDB" id="A0AAD9GA51"/>
<evidence type="ECO:0000313" key="1">
    <source>
        <dbReference type="EMBL" id="KAK1934609.1"/>
    </source>
</evidence>
<protein>
    <submittedName>
        <fullName evidence="1">Uncharacterized protein</fullName>
    </submittedName>
</protein>